<comment type="caution">
    <text evidence="1">The sequence shown here is derived from an EMBL/GenBank/DDBJ whole genome shotgun (WGS) entry which is preliminary data.</text>
</comment>
<dbReference type="Pfam" id="PF05638">
    <property type="entry name" value="T6SS_HCP"/>
    <property type="match status" value="1"/>
</dbReference>
<dbReference type="PANTHER" id="PTHR36152">
    <property type="entry name" value="CYTOPLASMIC PROTEIN-RELATED"/>
    <property type="match status" value="1"/>
</dbReference>
<evidence type="ECO:0000313" key="2">
    <source>
        <dbReference type="Proteomes" id="UP001139104"/>
    </source>
</evidence>
<dbReference type="Proteomes" id="UP001139104">
    <property type="component" value="Unassembled WGS sequence"/>
</dbReference>
<dbReference type="RefSeq" id="WP_243067479.1">
    <property type="nucleotide sequence ID" value="NZ_JAIVFK010000009.1"/>
</dbReference>
<protein>
    <submittedName>
        <fullName evidence="1">Type VI secretion system tube protein Hcp</fullName>
    </submittedName>
</protein>
<dbReference type="InterPro" id="IPR008514">
    <property type="entry name" value="T6SS_Hcp"/>
</dbReference>
<reference evidence="1" key="1">
    <citation type="journal article" date="2022" name="ISME J.">
        <title>Identification of active gaseous-alkane degraders at natural gas seeps.</title>
        <authorList>
            <person name="Farhan Ul Haque M."/>
            <person name="Hernandez M."/>
            <person name="Crombie A.T."/>
            <person name="Murrell J.C."/>
        </authorList>
    </citation>
    <scope>NUCLEOTIDE SEQUENCE</scope>
    <source>
        <strain evidence="1">PC2</strain>
    </source>
</reference>
<sequence>MSRVDYFLKLDGIEGESQDSKHAKEIELQSWSLGATNTGSFAIGAGGGTGKTNVHDAHFTKYSDKSTPKLFAACATGQHIPKGTLTVRKAGVKEGQIEYFKVQLSDVLVSSFQVSGASGNTLPHESLSLNFSKIEFEYKEQKADGSAGPVTQAGWDIKKSVKV</sequence>
<accession>A0ABS9Z7F2</accession>
<dbReference type="Gene3D" id="2.30.110.20">
    <property type="entry name" value="Hcp1-like"/>
    <property type="match status" value="1"/>
</dbReference>
<dbReference type="InterPro" id="IPR036624">
    <property type="entry name" value="Hcp1-lik_sf"/>
</dbReference>
<dbReference type="NCBIfam" id="TIGR03344">
    <property type="entry name" value="VI_effect_Hcp1"/>
    <property type="match status" value="1"/>
</dbReference>
<dbReference type="PANTHER" id="PTHR36152:SF5">
    <property type="entry name" value="PROTEIN HCP1"/>
    <property type="match status" value="1"/>
</dbReference>
<dbReference type="EMBL" id="JAIVFP010000001">
    <property type="protein sequence ID" value="MCI4683531.1"/>
    <property type="molecule type" value="Genomic_DNA"/>
</dbReference>
<name>A0ABS9Z7F2_9HYPH</name>
<evidence type="ECO:0000313" key="1">
    <source>
        <dbReference type="EMBL" id="MCI4683531.1"/>
    </source>
</evidence>
<organism evidence="1 2">
    <name type="scientific">Candidatus Rhodoblastus alkanivorans</name>
    <dbReference type="NCBI Taxonomy" id="2954117"/>
    <lineage>
        <taxon>Bacteria</taxon>
        <taxon>Pseudomonadati</taxon>
        <taxon>Pseudomonadota</taxon>
        <taxon>Alphaproteobacteria</taxon>
        <taxon>Hyphomicrobiales</taxon>
        <taxon>Rhodoblastaceae</taxon>
        <taxon>Rhodoblastus</taxon>
    </lineage>
</organism>
<dbReference type="InterPro" id="IPR053165">
    <property type="entry name" value="HSI-I_assembly_Hcp1"/>
</dbReference>
<gene>
    <name evidence="1" type="ORF">K2U94_12270</name>
</gene>
<dbReference type="SUPFAM" id="SSF141452">
    <property type="entry name" value="Hcp1-like"/>
    <property type="match status" value="1"/>
</dbReference>
<keyword evidence="2" id="KW-1185">Reference proteome</keyword>
<proteinExistence type="predicted"/>